<proteinExistence type="predicted"/>
<sequence>MLTAVIRADGPASALAATFAVLIPAVADGFLGHAVVVDPGGKGEIERLADVTGASYLRAGAAEGWHLGAAQARGDWLLLLSAGDIPQLNWIQAVERHLMLTADVAALMPLRGVAASLRERAALSFGPRRLRAGLIAPKSLILAGRLNAAPRRLPVRRERAEL</sequence>
<dbReference type="RefSeq" id="WP_114830228.1">
    <property type="nucleotide sequence ID" value="NZ_QQTO01000023.1"/>
</dbReference>
<dbReference type="EMBL" id="QQTP01000008">
    <property type="protein sequence ID" value="RDJ23603.1"/>
    <property type="molecule type" value="Genomic_DNA"/>
</dbReference>
<evidence type="ECO:0000313" key="2">
    <source>
        <dbReference type="Proteomes" id="UP000255207"/>
    </source>
</evidence>
<organism evidence="1 2">
    <name type="scientific">Bosea caraganae</name>
    <dbReference type="NCBI Taxonomy" id="2763117"/>
    <lineage>
        <taxon>Bacteria</taxon>
        <taxon>Pseudomonadati</taxon>
        <taxon>Pseudomonadota</taxon>
        <taxon>Alphaproteobacteria</taxon>
        <taxon>Hyphomicrobiales</taxon>
        <taxon>Boseaceae</taxon>
        <taxon>Bosea</taxon>
    </lineage>
</organism>
<keyword evidence="1" id="KW-0808">Transferase</keyword>
<dbReference type="OrthoDB" id="9811214at2"/>
<dbReference type="AlphaFoldDB" id="A0A370L3Z6"/>
<dbReference type="SUPFAM" id="SSF53448">
    <property type="entry name" value="Nucleotide-diphospho-sugar transferases"/>
    <property type="match status" value="1"/>
</dbReference>
<reference evidence="2" key="1">
    <citation type="submission" date="2018-07" db="EMBL/GenBank/DDBJ databases">
        <authorList>
            <person name="Safronova V.I."/>
            <person name="Chirak E.R."/>
            <person name="Sazanova A.L."/>
        </authorList>
    </citation>
    <scope>NUCLEOTIDE SEQUENCE [LARGE SCALE GENOMIC DNA]</scope>
    <source>
        <strain evidence="2">RCAM04685</strain>
    </source>
</reference>
<dbReference type="GO" id="GO:0016740">
    <property type="term" value="F:transferase activity"/>
    <property type="evidence" value="ECO:0007669"/>
    <property type="project" value="UniProtKB-KW"/>
</dbReference>
<evidence type="ECO:0000313" key="1">
    <source>
        <dbReference type="EMBL" id="RDJ23603.1"/>
    </source>
</evidence>
<keyword evidence="2" id="KW-1185">Reference proteome</keyword>
<dbReference type="Proteomes" id="UP000255207">
    <property type="component" value="Unassembled WGS sequence"/>
</dbReference>
<accession>A0A370L3Z6</accession>
<gene>
    <name evidence="1" type="ORF">DWE98_15770</name>
</gene>
<dbReference type="InterPro" id="IPR029044">
    <property type="entry name" value="Nucleotide-diphossugar_trans"/>
</dbReference>
<comment type="caution">
    <text evidence="1">The sequence shown here is derived from an EMBL/GenBank/DDBJ whole genome shotgun (WGS) entry which is preliminary data.</text>
</comment>
<name>A0A370L3Z6_9HYPH</name>
<dbReference type="CDD" id="cd00761">
    <property type="entry name" value="Glyco_tranf_GTA_type"/>
    <property type="match status" value="1"/>
</dbReference>
<protein>
    <submittedName>
        <fullName evidence="1">Glycosyltransferase family 2 protein</fullName>
    </submittedName>
</protein>